<dbReference type="Proteomes" id="UP000198548">
    <property type="component" value="Unassembled WGS sequence"/>
</dbReference>
<dbReference type="AlphaFoldDB" id="A0A1H7WKC8"/>
<dbReference type="InterPro" id="IPR014189">
    <property type="entry name" value="Quinone_OxRdtase_PIG3"/>
</dbReference>
<dbReference type="GO" id="GO:0070402">
    <property type="term" value="F:NADPH binding"/>
    <property type="evidence" value="ECO:0007669"/>
    <property type="project" value="TreeGrafter"/>
</dbReference>
<dbReference type="Pfam" id="PF08240">
    <property type="entry name" value="ADH_N"/>
    <property type="match status" value="1"/>
</dbReference>
<gene>
    <name evidence="4" type="ORF">APU01nite_05920</name>
    <name evidence="5" type="ORF">SAMN04488100_13510</name>
</gene>
<dbReference type="RefSeq" id="WP_091489453.1">
    <property type="nucleotide sequence ID" value="NZ_BJUX01000004.1"/>
</dbReference>
<dbReference type="Gene3D" id="3.40.50.720">
    <property type="entry name" value="NAD(P)-binding Rossmann-like Domain"/>
    <property type="match status" value="1"/>
</dbReference>
<evidence type="ECO:0000313" key="7">
    <source>
        <dbReference type="Proteomes" id="UP000321425"/>
    </source>
</evidence>
<dbReference type="InterPro" id="IPR020843">
    <property type="entry name" value="ER"/>
</dbReference>
<proteinExistence type="predicted"/>
<protein>
    <submittedName>
        <fullName evidence="4">Alcohol dehydrogenase</fullName>
    </submittedName>
    <submittedName>
        <fullName evidence="5">Putative NAD(P)H quinone oxidoreductase, PIG3 family</fullName>
    </submittedName>
</protein>
<evidence type="ECO:0000313" key="4">
    <source>
        <dbReference type="EMBL" id="GEK88553.1"/>
    </source>
</evidence>
<dbReference type="OrthoDB" id="9792162at2"/>
<feature type="domain" description="Enoyl reductase (ER)" evidence="3">
    <location>
        <begin position="10"/>
        <end position="323"/>
    </location>
</feature>
<keyword evidence="2" id="KW-0560">Oxidoreductase</keyword>
<reference evidence="4 7" key="2">
    <citation type="submission" date="2019-07" db="EMBL/GenBank/DDBJ databases">
        <title>Whole genome shotgun sequence of Alkalibacterium putridalgicola NBRC 103243.</title>
        <authorList>
            <person name="Hosoyama A."/>
            <person name="Uohara A."/>
            <person name="Ohji S."/>
            <person name="Ichikawa N."/>
        </authorList>
    </citation>
    <scope>NUCLEOTIDE SEQUENCE [LARGE SCALE GENOMIC DNA]</scope>
    <source>
        <strain evidence="4 7">NBRC 103243</strain>
    </source>
</reference>
<dbReference type="EMBL" id="FOBL01000035">
    <property type="protein sequence ID" value="SEM21585.1"/>
    <property type="molecule type" value="Genomic_DNA"/>
</dbReference>
<accession>A0A1H7WKC8</accession>
<dbReference type="InterPro" id="IPR036291">
    <property type="entry name" value="NAD(P)-bd_dom_sf"/>
</dbReference>
<dbReference type="GO" id="GO:0016651">
    <property type="term" value="F:oxidoreductase activity, acting on NAD(P)H"/>
    <property type="evidence" value="ECO:0007669"/>
    <property type="project" value="TreeGrafter"/>
</dbReference>
<dbReference type="Pfam" id="PF00107">
    <property type="entry name" value="ADH_zinc_N"/>
    <property type="match status" value="1"/>
</dbReference>
<dbReference type="CDD" id="cd05276">
    <property type="entry name" value="p53_inducible_oxidoreductase"/>
    <property type="match status" value="1"/>
</dbReference>
<dbReference type="EMBL" id="BJUX01000004">
    <property type="protein sequence ID" value="GEK88553.1"/>
    <property type="molecule type" value="Genomic_DNA"/>
</dbReference>
<dbReference type="NCBIfam" id="TIGR02824">
    <property type="entry name" value="quinone_pig3"/>
    <property type="match status" value="1"/>
</dbReference>
<dbReference type="SUPFAM" id="SSF51735">
    <property type="entry name" value="NAD(P)-binding Rossmann-fold domains"/>
    <property type="match status" value="1"/>
</dbReference>
<reference evidence="5 6" key="1">
    <citation type="submission" date="2016-10" db="EMBL/GenBank/DDBJ databases">
        <authorList>
            <person name="de Groot N.N."/>
        </authorList>
    </citation>
    <scope>NUCLEOTIDE SEQUENCE [LARGE SCALE GENOMIC DNA]</scope>
    <source>
        <strain evidence="5 6">DSM 19182</strain>
    </source>
</reference>
<keyword evidence="7" id="KW-1185">Reference proteome</keyword>
<evidence type="ECO:0000256" key="1">
    <source>
        <dbReference type="ARBA" id="ARBA00022857"/>
    </source>
</evidence>
<name>A0A1H7WKC8_9LACT</name>
<evidence type="ECO:0000259" key="3">
    <source>
        <dbReference type="SMART" id="SM00829"/>
    </source>
</evidence>
<dbReference type="Proteomes" id="UP000321425">
    <property type="component" value="Unassembled WGS sequence"/>
</dbReference>
<sequence length="327" mass="35738">MRAWSIEKPGGREVLKQIEVEKPVPKQGELLIEVKAAGVNRTDTLTRQNTGLSRPYPILGIEVSGVVAENQSTDPDLNAGTRVCGLVNHGGYGEYVIMPADRAMILPDELTFEEGAAIPEVFLTAYQTLYWLGELEEKEKILIHAAGSGVGTAAIQLASQLSQATIFATAGHPEKLEKAKELGAHVLVNYKEESFDERVNEVTEGAGVDVILDFIGASYWEMNLESCAVDARWVLIGTLGGSEVAEVSLGDLMKKRIALKGTLLTPRSDAYKAQLSKEFAEIAMPLFKEKQLKPVVHTVIPFKELPEAHRIMEDNENTGKIILKVSD</sequence>
<dbReference type="InterPro" id="IPR013154">
    <property type="entry name" value="ADH-like_N"/>
</dbReference>
<evidence type="ECO:0000313" key="6">
    <source>
        <dbReference type="Proteomes" id="UP000198548"/>
    </source>
</evidence>
<dbReference type="PANTHER" id="PTHR48106:SF18">
    <property type="entry name" value="QUINONE OXIDOREDUCTASE PIG3"/>
    <property type="match status" value="1"/>
</dbReference>
<keyword evidence="1" id="KW-0521">NADP</keyword>
<dbReference type="Gene3D" id="3.90.180.10">
    <property type="entry name" value="Medium-chain alcohol dehydrogenases, catalytic domain"/>
    <property type="match status" value="1"/>
</dbReference>
<dbReference type="InterPro" id="IPR011032">
    <property type="entry name" value="GroES-like_sf"/>
</dbReference>
<dbReference type="SUPFAM" id="SSF50129">
    <property type="entry name" value="GroES-like"/>
    <property type="match status" value="1"/>
</dbReference>
<evidence type="ECO:0000256" key="2">
    <source>
        <dbReference type="ARBA" id="ARBA00023002"/>
    </source>
</evidence>
<dbReference type="PANTHER" id="PTHR48106">
    <property type="entry name" value="QUINONE OXIDOREDUCTASE PIG3-RELATED"/>
    <property type="match status" value="1"/>
</dbReference>
<evidence type="ECO:0000313" key="5">
    <source>
        <dbReference type="EMBL" id="SEM21585.1"/>
    </source>
</evidence>
<dbReference type="STRING" id="426703.SAMN04488100_13510"/>
<organism evidence="5 6">
    <name type="scientific">Alkalibacterium putridalgicola</name>
    <dbReference type="NCBI Taxonomy" id="426703"/>
    <lineage>
        <taxon>Bacteria</taxon>
        <taxon>Bacillati</taxon>
        <taxon>Bacillota</taxon>
        <taxon>Bacilli</taxon>
        <taxon>Lactobacillales</taxon>
        <taxon>Carnobacteriaceae</taxon>
        <taxon>Alkalibacterium</taxon>
    </lineage>
</organism>
<dbReference type="SMART" id="SM00829">
    <property type="entry name" value="PKS_ER"/>
    <property type="match status" value="1"/>
</dbReference>
<dbReference type="InterPro" id="IPR013149">
    <property type="entry name" value="ADH-like_C"/>
</dbReference>